<accession>A0AA86NQS5</accession>
<dbReference type="EMBL" id="CATOUU010000292">
    <property type="protein sequence ID" value="CAI9923688.1"/>
    <property type="molecule type" value="Genomic_DNA"/>
</dbReference>
<protein>
    <submittedName>
        <fullName evidence="2">Hypothetical_protein</fullName>
    </submittedName>
</protein>
<proteinExistence type="predicted"/>
<evidence type="ECO:0000313" key="2">
    <source>
        <dbReference type="EMBL" id="CAL6101966.1"/>
    </source>
</evidence>
<keyword evidence="3" id="KW-1185">Reference proteome</keyword>
<dbReference type="AlphaFoldDB" id="A0AA86NQS5"/>
<evidence type="ECO:0000313" key="1">
    <source>
        <dbReference type="EMBL" id="CAI9923688.1"/>
    </source>
</evidence>
<evidence type="ECO:0000313" key="3">
    <source>
        <dbReference type="Proteomes" id="UP001642409"/>
    </source>
</evidence>
<comment type="caution">
    <text evidence="1">The sequence shown here is derived from an EMBL/GenBank/DDBJ whole genome shotgun (WGS) entry which is preliminary data.</text>
</comment>
<reference evidence="1" key="1">
    <citation type="submission" date="2023-06" db="EMBL/GenBank/DDBJ databases">
        <authorList>
            <person name="Kurt Z."/>
        </authorList>
    </citation>
    <scope>NUCLEOTIDE SEQUENCE</scope>
</reference>
<name>A0AA86NQS5_9EUKA</name>
<organism evidence="1">
    <name type="scientific">Hexamita inflata</name>
    <dbReference type="NCBI Taxonomy" id="28002"/>
    <lineage>
        <taxon>Eukaryota</taxon>
        <taxon>Metamonada</taxon>
        <taxon>Diplomonadida</taxon>
        <taxon>Hexamitidae</taxon>
        <taxon>Hexamitinae</taxon>
        <taxon>Hexamita</taxon>
    </lineage>
</organism>
<gene>
    <name evidence="1" type="ORF">HINF_LOCUS11333</name>
    <name evidence="2" type="ORF">HINF_LOCUS71442</name>
</gene>
<dbReference type="EMBL" id="CAXDID020000550">
    <property type="protein sequence ID" value="CAL6101966.1"/>
    <property type="molecule type" value="Genomic_DNA"/>
</dbReference>
<sequence length="166" mass="19544">MDLIMLTFLGVQIKFDQSIDLTLLLPLLQKISHLQTGLKSFVVIVNSVFFGFGRWHLNEVQMNAFTNSKLKMQSLISAQKGVEVTFNKEEMNEIQKRSLDYIIEYENNTEQLNTRQFSSMLFNSKLELLVDRFNLQIENQKRIRVNLLLYKTIYKVESRKQTNSRT</sequence>
<dbReference type="Proteomes" id="UP001642409">
    <property type="component" value="Unassembled WGS sequence"/>
</dbReference>
<reference evidence="2 3" key="2">
    <citation type="submission" date="2024-07" db="EMBL/GenBank/DDBJ databases">
        <authorList>
            <person name="Akdeniz Z."/>
        </authorList>
    </citation>
    <scope>NUCLEOTIDE SEQUENCE [LARGE SCALE GENOMIC DNA]</scope>
</reference>